<keyword evidence="4" id="KW-0328">Glycosyltransferase</keyword>
<gene>
    <name evidence="4" type="ORF">SAMN04244559_01293</name>
</gene>
<dbReference type="Gene3D" id="3.40.50.2000">
    <property type="entry name" value="Glycogen Phosphorylase B"/>
    <property type="match status" value="2"/>
</dbReference>
<dbReference type="AlphaFoldDB" id="A0A1H6HA47"/>
<evidence type="ECO:0000313" key="5">
    <source>
        <dbReference type="Proteomes" id="UP000182983"/>
    </source>
</evidence>
<protein>
    <submittedName>
        <fullName evidence="4">Alpha-1,3-mannosyltransferase</fullName>
    </submittedName>
</protein>
<accession>A0A1H6HA47</accession>
<dbReference type="InterPro" id="IPR028098">
    <property type="entry name" value="Glyco_trans_4-like_N"/>
</dbReference>
<evidence type="ECO:0000259" key="2">
    <source>
        <dbReference type="Pfam" id="PF00534"/>
    </source>
</evidence>
<keyword evidence="5" id="KW-1185">Reference proteome</keyword>
<reference evidence="5" key="1">
    <citation type="submission" date="2016-10" db="EMBL/GenBank/DDBJ databases">
        <authorList>
            <person name="Varghese N."/>
            <person name="Submissions S."/>
        </authorList>
    </citation>
    <scope>NUCLEOTIDE SEQUENCE [LARGE SCALE GENOMIC DNA]</scope>
    <source>
        <strain evidence="5">DSM 13234</strain>
    </source>
</reference>
<evidence type="ECO:0000256" key="1">
    <source>
        <dbReference type="ARBA" id="ARBA00022679"/>
    </source>
</evidence>
<feature type="domain" description="Glycosyl transferase family 1" evidence="2">
    <location>
        <begin position="186"/>
        <end position="331"/>
    </location>
</feature>
<proteinExistence type="predicted"/>
<dbReference type="SUPFAM" id="SSF53756">
    <property type="entry name" value="UDP-Glycosyltransferase/glycogen phosphorylase"/>
    <property type="match status" value="1"/>
</dbReference>
<organism evidence="4 5">
    <name type="scientific">Magnetospirillum fulvum</name>
    <name type="common">Rhodospirillum fulvum</name>
    <dbReference type="NCBI Taxonomy" id="1082"/>
    <lineage>
        <taxon>Bacteria</taxon>
        <taxon>Pseudomonadati</taxon>
        <taxon>Pseudomonadota</taxon>
        <taxon>Alphaproteobacteria</taxon>
        <taxon>Rhodospirillales</taxon>
        <taxon>Rhodospirillaceae</taxon>
        <taxon>Magnetospirillum</taxon>
    </lineage>
</organism>
<dbReference type="InterPro" id="IPR001296">
    <property type="entry name" value="Glyco_trans_1"/>
</dbReference>
<dbReference type="PANTHER" id="PTHR46401">
    <property type="entry name" value="GLYCOSYLTRANSFERASE WBBK-RELATED"/>
    <property type="match status" value="1"/>
</dbReference>
<dbReference type="Pfam" id="PF13439">
    <property type="entry name" value="Glyco_transf_4"/>
    <property type="match status" value="1"/>
</dbReference>
<dbReference type="Proteomes" id="UP000182983">
    <property type="component" value="Unassembled WGS sequence"/>
</dbReference>
<dbReference type="EMBL" id="FNWO01000004">
    <property type="protein sequence ID" value="SEH32671.1"/>
    <property type="molecule type" value="Genomic_DNA"/>
</dbReference>
<dbReference type="GO" id="GO:0009103">
    <property type="term" value="P:lipopolysaccharide biosynthetic process"/>
    <property type="evidence" value="ECO:0007669"/>
    <property type="project" value="TreeGrafter"/>
</dbReference>
<evidence type="ECO:0000259" key="3">
    <source>
        <dbReference type="Pfam" id="PF13439"/>
    </source>
</evidence>
<name>A0A1H6HA47_MAGFU</name>
<dbReference type="CDD" id="cd03801">
    <property type="entry name" value="GT4_PimA-like"/>
    <property type="match status" value="1"/>
</dbReference>
<keyword evidence="1 4" id="KW-0808">Transferase</keyword>
<evidence type="ECO:0000313" key="4">
    <source>
        <dbReference type="EMBL" id="SEH32671.1"/>
    </source>
</evidence>
<dbReference type="Pfam" id="PF00534">
    <property type="entry name" value="Glycos_transf_1"/>
    <property type="match status" value="1"/>
</dbReference>
<dbReference type="PANTHER" id="PTHR46401:SF2">
    <property type="entry name" value="GLYCOSYLTRANSFERASE WBBK-RELATED"/>
    <property type="match status" value="1"/>
</dbReference>
<feature type="domain" description="Glycosyltransferase subfamily 4-like N-terminal" evidence="3">
    <location>
        <begin position="11"/>
        <end position="175"/>
    </location>
</feature>
<sequence>MHVVRQYTPSIGGLEDAVGNLCRHLAELPDVHVRVVTLNRLFSDPGTFLPRHEILDGIPVDRIPFCGSRRYPFAPQVLAILGKADVVHVHAVDFFYDFLAFTRPLHRKPLVASTHGGFFHTGFAARLKKVYFQSVTRASSTAYHSICASSANDAATFSRIAGKRVITVENGVNIKKWHDTGSRVPVRTILFIGRWSTNKRIGVLIRLLAELRRCNPAWRLIVAGVPETDTPESLAAKAREVGVAEAVSFYIRPDASALAGLIGTAGYIASASDYEGFGLTIVEGMSAGLVPLVSEIPPFINLLDSLGLGSRISAEDLAASADTIETAHTEDPQTFATARARCIASAQAYAWPQVARTMHDIYCAAFAAGNRTR</sequence>
<dbReference type="GO" id="GO:0016757">
    <property type="term" value="F:glycosyltransferase activity"/>
    <property type="evidence" value="ECO:0007669"/>
    <property type="project" value="UniProtKB-KW"/>
</dbReference>